<dbReference type="OrthoDB" id="9778383at2"/>
<evidence type="ECO:0000256" key="2">
    <source>
        <dbReference type="ARBA" id="ARBA00006432"/>
    </source>
</evidence>
<dbReference type="InterPro" id="IPR042099">
    <property type="entry name" value="ANL_N_sf"/>
</dbReference>
<dbReference type="STRING" id="1527.SAMN04489757_1164"/>
<reference evidence="4 5" key="1">
    <citation type="submission" date="2016-10" db="EMBL/GenBank/DDBJ databases">
        <authorList>
            <person name="de Groot N.N."/>
        </authorList>
    </citation>
    <scope>NUCLEOTIDE SEQUENCE [LARGE SCALE GENOMIC DNA]</scope>
    <source>
        <strain evidence="4 5">DSM 1283</strain>
    </source>
</reference>
<dbReference type="InterPro" id="IPR001242">
    <property type="entry name" value="Condensation_dom"/>
</dbReference>
<dbReference type="Gene3D" id="3.30.300.30">
    <property type="match status" value="1"/>
</dbReference>
<dbReference type="GO" id="GO:0006633">
    <property type="term" value="P:fatty acid biosynthetic process"/>
    <property type="evidence" value="ECO:0007669"/>
    <property type="project" value="TreeGrafter"/>
</dbReference>
<dbReference type="GO" id="GO:0070566">
    <property type="term" value="F:adenylyltransferase activity"/>
    <property type="evidence" value="ECO:0007669"/>
    <property type="project" value="TreeGrafter"/>
</dbReference>
<protein>
    <submittedName>
        <fullName evidence="4">Non-ribosomal peptide synthase domain TIGR01720</fullName>
    </submittedName>
</protein>
<dbReference type="SUPFAM" id="SSF47336">
    <property type="entry name" value="ACP-like"/>
    <property type="match status" value="1"/>
</dbReference>
<dbReference type="InterPro" id="IPR000873">
    <property type="entry name" value="AMP-dep_synth/lig_dom"/>
</dbReference>
<evidence type="ECO:0000313" key="4">
    <source>
        <dbReference type="EMBL" id="SFO27589.1"/>
    </source>
</evidence>
<dbReference type="Gene3D" id="3.40.50.12780">
    <property type="entry name" value="N-terminal domain of ligase-like"/>
    <property type="match status" value="1"/>
</dbReference>
<dbReference type="InterPro" id="IPR023213">
    <property type="entry name" value="CAT-like_dom_sf"/>
</dbReference>
<comment type="similarity">
    <text evidence="2">Belongs to the ATP-dependent AMP-binding enzyme family.</text>
</comment>
<feature type="domain" description="Carrier" evidence="3">
    <location>
        <begin position="538"/>
        <end position="612"/>
    </location>
</feature>
<proteinExistence type="inferred from homology"/>
<dbReference type="SUPFAM" id="SSF52777">
    <property type="entry name" value="CoA-dependent acyltransferases"/>
    <property type="match status" value="2"/>
</dbReference>
<organism evidence="4 5">
    <name type="scientific">Anaerocolumna aminovalerica</name>
    <dbReference type="NCBI Taxonomy" id="1527"/>
    <lineage>
        <taxon>Bacteria</taxon>
        <taxon>Bacillati</taxon>
        <taxon>Bacillota</taxon>
        <taxon>Clostridia</taxon>
        <taxon>Lachnospirales</taxon>
        <taxon>Lachnospiraceae</taxon>
        <taxon>Anaerocolumna</taxon>
    </lineage>
</organism>
<dbReference type="Gene3D" id="3.30.559.10">
    <property type="entry name" value="Chloramphenicol acetyltransferase-like domain"/>
    <property type="match status" value="1"/>
</dbReference>
<evidence type="ECO:0000313" key="5">
    <source>
        <dbReference type="Proteomes" id="UP000198806"/>
    </source>
</evidence>
<accession>A0A1I5FVC0</accession>
<dbReference type="SUPFAM" id="SSF56801">
    <property type="entry name" value="Acetyl-CoA synthetase-like"/>
    <property type="match status" value="1"/>
</dbReference>
<dbReference type="Pfam" id="PF00668">
    <property type="entry name" value="Condensation"/>
    <property type="match status" value="1"/>
</dbReference>
<comment type="cofactor">
    <cofactor evidence="1">
        <name>pantetheine 4'-phosphate</name>
        <dbReference type="ChEBI" id="CHEBI:47942"/>
    </cofactor>
</comment>
<evidence type="ECO:0000256" key="1">
    <source>
        <dbReference type="ARBA" id="ARBA00001957"/>
    </source>
</evidence>
<dbReference type="Pfam" id="PF00501">
    <property type="entry name" value="AMP-binding"/>
    <property type="match status" value="1"/>
</dbReference>
<dbReference type="AlphaFoldDB" id="A0A1I5FVC0"/>
<dbReference type="InterPro" id="IPR045851">
    <property type="entry name" value="AMP-bd_C_sf"/>
</dbReference>
<dbReference type="Proteomes" id="UP000198806">
    <property type="component" value="Unassembled WGS sequence"/>
</dbReference>
<dbReference type="PANTHER" id="PTHR22754">
    <property type="entry name" value="DISCO-INTERACTING PROTEIN 2 DIP2 -RELATED"/>
    <property type="match status" value="1"/>
</dbReference>
<dbReference type="GO" id="GO:0005886">
    <property type="term" value="C:plasma membrane"/>
    <property type="evidence" value="ECO:0007669"/>
    <property type="project" value="TreeGrafter"/>
</dbReference>
<evidence type="ECO:0000259" key="3">
    <source>
        <dbReference type="PROSITE" id="PS50075"/>
    </source>
</evidence>
<dbReference type="Gene3D" id="1.10.1200.10">
    <property type="entry name" value="ACP-like"/>
    <property type="match status" value="1"/>
</dbReference>
<keyword evidence="5" id="KW-1185">Reference proteome</keyword>
<gene>
    <name evidence="4" type="ORF">SAMN04489757_1164</name>
</gene>
<dbReference type="Pfam" id="PF00550">
    <property type="entry name" value="PP-binding"/>
    <property type="match status" value="1"/>
</dbReference>
<sequence>MNLYSTLVEALLAASKESIRTACGITFYKGMETKKITYNELMMDSLSVSGGLDNLNIRKGTYVILQLKDPELFIKAFWGSILLGCIPVPLTVNDEKGFSATNLKNIITNLNNYIIITEGQYEKELKQQLECKNMIYAIENISYNESSNLPLIPSREDVAYIQFSSGSTANPKGVCLSHKNICSNITSMIERFGGVEDIKKERMMGWLPLTHNMGLIGMHLMPLFAGMEQFLLSPQCLIQYTTYILRQIKVQNITGISCPTFLMRWILAKMKSQELETLDFSTINTICMGAEHINPKLVRDFLTQMKSCGLKENTICCGYGLAESSLLVSLQPRKQGIKTIYIDDREIVLNGQALEGVNVYTINDQEERQENGKIGELVVESESVMKSYLGIDSSDVVKNGKLKTGDIGIVMEEGVVILGRKKDMIIINAKNYYAQDIEMKIEEMLHIPADYFVITSTLDSQSNELVQLYVLKELYIKDPMVCKEIEKAFETYTGSKLSDVFVIESIPKTVSGKKQRYQVQFSKEIIKVSEPETVKHEKPSSDMEIQIAKVWESVLNVPVYDIHTSFFKMGGDSLGVFECVIQLNKINLYISSEYFFSHPTIAELAKKAESKGDSIITEQEVAVGFVDPLPLHYSILHNKHINQWNFSSLLDLSPIPDIETLKNILRYLIMQHDGLRYRFKIEGSNIREYIAEVEESVCIETIRYKDEENLEPVFAKYQETLDITRCPLKMVAFYKEDEDYGKLLVMWHHVLGDAYSIGKFMEDFLDIYRTVVVNKSEYILKKKTTSLKQWSAIVNKFAFDKECIADIDYWKQTCNSDNIIPSDYDWSPKDNIMIYEKIHEFLLCRVDDLKDAKELQYKLLAAWSETIRKWTQQDEINLSYTLNGRRGIQADSDYDLSRTIGWIAFNVPVKISLKGKNTSFEIIHQVKTAVQSIPHGGISFVCLKYINKDEELSKKELPNITFNYYQVNTNTTLFEDSGYKIAKSSQNIGLMEDPQKNRKRVLDLVVRRTQDNELYVKIHYCSKIHSQKTIQYLADEFKNQVQIFCNQTQNKGFEPTN</sequence>
<name>A0A1I5FVC0_9FIRM</name>
<dbReference type="Gene3D" id="3.30.559.30">
    <property type="entry name" value="Nonribosomal peptide synthetase, condensation domain"/>
    <property type="match status" value="1"/>
</dbReference>
<dbReference type="InterPro" id="IPR009081">
    <property type="entry name" value="PP-bd_ACP"/>
</dbReference>
<dbReference type="PROSITE" id="PS50075">
    <property type="entry name" value="CARRIER"/>
    <property type="match status" value="1"/>
</dbReference>
<dbReference type="PANTHER" id="PTHR22754:SF32">
    <property type="entry name" value="DISCO-INTERACTING PROTEIN 2"/>
    <property type="match status" value="1"/>
</dbReference>
<dbReference type="EMBL" id="FOWD01000016">
    <property type="protein sequence ID" value="SFO27589.1"/>
    <property type="molecule type" value="Genomic_DNA"/>
</dbReference>
<dbReference type="InterPro" id="IPR036736">
    <property type="entry name" value="ACP-like_sf"/>
</dbReference>
<dbReference type="RefSeq" id="WP_091686700.1">
    <property type="nucleotide sequence ID" value="NZ_BAABFM010000012.1"/>
</dbReference>